<proteinExistence type="inferred from homology"/>
<accession>A0A137NY49</accession>
<dbReference type="PANTHER" id="PTHR31107:SF2">
    <property type="entry name" value="CYTOCHROME C OXIDASE ASSEMBLY FACTOR 8"/>
    <property type="match status" value="1"/>
</dbReference>
<reference evidence="7 8" key="1">
    <citation type="journal article" date="2015" name="Genome Biol. Evol.">
        <title>Phylogenomic analyses indicate that early fungi evolved digesting cell walls of algal ancestors of land plants.</title>
        <authorList>
            <person name="Chang Y."/>
            <person name="Wang S."/>
            <person name="Sekimoto S."/>
            <person name="Aerts A.L."/>
            <person name="Choi C."/>
            <person name="Clum A."/>
            <person name="LaButti K.M."/>
            <person name="Lindquist E.A."/>
            <person name="Yee Ngan C."/>
            <person name="Ohm R.A."/>
            <person name="Salamov A.A."/>
            <person name="Grigoriev I.V."/>
            <person name="Spatafora J.W."/>
            <person name="Berbee M.L."/>
        </authorList>
    </citation>
    <scope>NUCLEOTIDE SEQUENCE [LARGE SCALE GENOMIC DNA]</scope>
    <source>
        <strain evidence="7 8">NRRL 28638</strain>
    </source>
</reference>
<evidence type="ECO:0000256" key="5">
    <source>
        <dbReference type="ARBA" id="ARBA00023128"/>
    </source>
</evidence>
<keyword evidence="5" id="KW-0496">Mitochondrion</keyword>
<dbReference type="Pfam" id="PF10231">
    <property type="entry name" value="COA8"/>
    <property type="match status" value="1"/>
</dbReference>
<keyword evidence="3" id="KW-0999">Mitochondrion inner membrane</keyword>
<keyword evidence="4" id="KW-0809">Transit peptide</keyword>
<dbReference type="GO" id="GO:0097193">
    <property type="term" value="P:intrinsic apoptotic signaling pathway"/>
    <property type="evidence" value="ECO:0007669"/>
    <property type="project" value="InterPro"/>
</dbReference>
<dbReference type="Proteomes" id="UP000070444">
    <property type="component" value="Unassembled WGS sequence"/>
</dbReference>
<evidence type="ECO:0000313" key="8">
    <source>
        <dbReference type="Proteomes" id="UP000070444"/>
    </source>
</evidence>
<evidence type="ECO:0000256" key="2">
    <source>
        <dbReference type="ARBA" id="ARBA00005453"/>
    </source>
</evidence>
<evidence type="ECO:0000256" key="1">
    <source>
        <dbReference type="ARBA" id="ARBA00004443"/>
    </source>
</evidence>
<evidence type="ECO:0000313" key="7">
    <source>
        <dbReference type="EMBL" id="KXN67591.1"/>
    </source>
</evidence>
<evidence type="ECO:0000256" key="4">
    <source>
        <dbReference type="ARBA" id="ARBA00022946"/>
    </source>
</evidence>
<name>A0A137NY49_CONC2</name>
<dbReference type="PANTHER" id="PTHR31107">
    <property type="entry name" value="APOPTOGENIC PROTEIN 1, MITOCHONDRIAL"/>
    <property type="match status" value="1"/>
</dbReference>
<evidence type="ECO:0000256" key="3">
    <source>
        <dbReference type="ARBA" id="ARBA00022792"/>
    </source>
</evidence>
<dbReference type="InterPro" id="IPR018796">
    <property type="entry name" value="COA8"/>
</dbReference>
<comment type="similarity">
    <text evidence="2">Belongs to the COA8 family.</text>
</comment>
<keyword evidence="6" id="KW-0472">Membrane</keyword>
<dbReference type="AlphaFoldDB" id="A0A137NY49"/>
<keyword evidence="8" id="KW-1185">Reference proteome</keyword>
<evidence type="ECO:0000256" key="6">
    <source>
        <dbReference type="ARBA" id="ARBA00023136"/>
    </source>
</evidence>
<comment type="subcellular location">
    <subcellularLocation>
        <location evidence="1">Mitochondrion inner membrane</location>
        <topology evidence="1">Peripheral membrane protein</topology>
        <orientation evidence="1">Matrix side</orientation>
    </subcellularLocation>
</comment>
<protein>
    <submittedName>
        <fullName evidence="7">Uncharacterized protein</fullName>
    </submittedName>
</protein>
<dbReference type="OMA" id="HISWVKE"/>
<dbReference type="GO" id="GO:0005743">
    <property type="term" value="C:mitochondrial inner membrane"/>
    <property type="evidence" value="ECO:0007669"/>
    <property type="project" value="UniProtKB-SubCell"/>
</dbReference>
<sequence length="158" mass="18916">MMKLKLQQLTQNLKLSHSNLLVSSPHPVSNLRLLKFSEKFKLNNELEREYKNRIEYMQTLGHNFWYENNLKYQREKLEFEANILKQNREPNKDDYTIFYNNFLTSNAQSHKNFHISWVKECFKLIVPSLKFNLSRVYSAVVGENTNTSNNLNYFNSNN</sequence>
<dbReference type="EMBL" id="KQ964626">
    <property type="protein sequence ID" value="KXN67591.1"/>
    <property type="molecule type" value="Genomic_DNA"/>
</dbReference>
<organism evidence="7 8">
    <name type="scientific">Conidiobolus coronatus (strain ATCC 28846 / CBS 209.66 / NRRL 28638)</name>
    <name type="common">Delacroixia coronata</name>
    <dbReference type="NCBI Taxonomy" id="796925"/>
    <lineage>
        <taxon>Eukaryota</taxon>
        <taxon>Fungi</taxon>
        <taxon>Fungi incertae sedis</taxon>
        <taxon>Zoopagomycota</taxon>
        <taxon>Entomophthoromycotina</taxon>
        <taxon>Entomophthoromycetes</taxon>
        <taxon>Entomophthorales</taxon>
        <taxon>Ancylistaceae</taxon>
        <taxon>Conidiobolus</taxon>
    </lineage>
</organism>
<dbReference type="OrthoDB" id="6246201at2759"/>
<gene>
    <name evidence="7" type="ORF">CONCODRAFT_19508</name>
</gene>